<reference evidence="3 4" key="1">
    <citation type="submission" date="2017-03" db="EMBL/GenBank/DDBJ databases">
        <title>An alternative strategy for trypanosome survival in the mammalian bloodstream revealed through genome and transcriptome analysis of the ubiquitous bovine parasite Trypanosoma (Megatrypanum) theileri.</title>
        <authorList>
            <person name="Kelly S."/>
            <person name="Ivens A."/>
            <person name="Mott A."/>
            <person name="O'Neill E."/>
            <person name="Emms D."/>
            <person name="Macleod O."/>
            <person name="Voorheis P."/>
            <person name="Matthews J."/>
            <person name="Matthews K."/>
            <person name="Carrington M."/>
        </authorList>
    </citation>
    <scope>NUCLEOTIDE SEQUENCE [LARGE SCALE GENOMIC DNA]</scope>
    <source>
        <strain evidence="3">Edinburgh</strain>
    </source>
</reference>
<feature type="region of interest" description="Disordered" evidence="1">
    <location>
        <begin position="147"/>
        <end position="166"/>
    </location>
</feature>
<dbReference type="OrthoDB" id="247019at2759"/>
<evidence type="ECO:0000313" key="3">
    <source>
        <dbReference type="EMBL" id="ORC93309.1"/>
    </source>
</evidence>
<protein>
    <recommendedName>
        <fullName evidence="2">N-acetyltransferase ESCO zinc-finger domain-containing protein</fullName>
    </recommendedName>
</protein>
<dbReference type="RefSeq" id="XP_028887375.1">
    <property type="nucleotide sequence ID" value="XM_029020867.1"/>
</dbReference>
<evidence type="ECO:0000313" key="4">
    <source>
        <dbReference type="Proteomes" id="UP000192257"/>
    </source>
</evidence>
<comment type="caution">
    <text evidence="3">The sequence shown here is derived from an EMBL/GenBank/DDBJ whole genome shotgun (WGS) entry which is preliminary data.</text>
</comment>
<evidence type="ECO:0000256" key="1">
    <source>
        <dbReference type="SAM" id="MobiDB-lite"/>
    </source>
</evidence>
<dbReference type="GeneID" id="39980647"/>
<sequence>MKLQQRSLFDFFSKKAPDSPTLTARTTTTKTTTTAAAAVVVEAVRKTRTPSPEKSPQTPADVKRRGGSKRQRAAVQTSLDFGQRDVAAAKTCGRCGMFFNAAIDADVRLHRRCCTMAARSDAVANTHAAWLASAQLAKAFVTLVRPQRGGTGRENGTTSHSSSSGGFCTRLQESHSDEFVCYVMDCSRRGFAEDALVSRFVEALQFTDVVLTAASYTLVAVVHHRAERLLCAVAGRPSTRQQEPQLLLQQRSEGDIPIRCCTKSSVTFCDVPYVWCQEEAVLAATATEWKTTQTTASLLSTRTAVENFFNRTERCEGGQQQQQKQQQLRKLVDTALSRALTTLGRHVTYGHALCSRSQFSYDCGVLSENVLNRIDTVTMCNGAVSLYTHTEDYNDEISESENELSIVSYSD</sequence>
<dbReference type="InterPro" id="IPR028005">
    <property type="entry name" value="AcTrfase_ESCO_Znf_dom"/>
</dbReference>
<feature type="region of interest" description="Disordered" evidence="1">
    <location>
        <begin position="43"/>
        <end position="77"/>
    </location>
</feature>
<dbReference type="AlphaFoldDB" id="A0A1X0P9N7"/>
<dbReference type="Proteomes" id="UP000192257">
    <property type="component" value="Unassembled WGS sequence"/>
</dbReference>
<dbReference type="VEuPathDB" id="TriTrypDB:TM35_000011860"/>
<dbReference type="Pfam" id="PF13878">
    <property type="entry name" value="zf-C2H2_3"/>
    <property type="match status" value="1"/>
</dbReference>
<proteinExistence type="predicted"/>
<dbReference type="EMBL" id="NBCO01000001">
    <property type="protein sequence ID" value="ORC93309.1"/>
    <property type="molecule type" value="Genomic_DNA"/>
</dbReference>
<gene>
    <name evidence="3" type="ORF">TM35_000011860</name>
</gene>
<accession>A0A1X0P9N7</accession>
<evidence type="ECO:0000259" key="2">
    <source>
        <dbReference type="Pfam" id="PF13878"/>
    </source>
</evidence>
<name>A0A1X0P9N7_9TRYP</name>
<organism evidence="3 4">
    <name type="scientific">Trypanosoma theileri</name>
    <dbReference type="NCBI Taxonomy" id="67003"/>
    <lineage>
        <taxon>Eukaryota</taxon>
        <taxon>Discoba</taxon>
        <taxon>Euglenozoa</taxon>
        <taxon>Kinetoplastea</taxon>
        <taxon>Metakinetoplastina</taxon>
        <taxon>Trypanosomatida</taxon>
        <taxon>Trypanosomatidae</taxon>
        <taxon>Trypanosoma</taxon>
    </lineage>
</organism>
<feature type="domain" description="N-acetyltransferase ESCO zinc-finger" evidence="2">
    <location>
        <begin position="76"/>
        <end position="115"/>
    </location>
</feature>
<feature type="compositionally biased region" description="Low complexity" evidence="1">
    <location>
        <begin position="156"/>
        <end position="166"/>
    </location>
</feature>
<keyword evidence="4" id="KW-1185">Reference proteome</keyword>